<dbReference type="SUPFAM" id="SSF81660">
    <property type="entry name" value="Metal cation-transporting ATPase, ATP-binding domain N"/>
    <property type="match status" value="1"/>
</dbReference>
<dbReference type="InterPro" id="IPR023214">
    <property type="entry name" value="HAD_sf"/>
</dbReference>
<dbReference type="InterPro" id="IPR001757">
    <property type="entry name" value="P_typ_ATPase"/>
</dbReference>
<accession>A0A1M7TTX3</accession>
<dbReference type="OrthoDB" id="9807843at2"/>
<keyword evidence="11 13" id="KW-0472">Membrane</keyword>
<evidence type="ECO:0000256" key="9">
    <source>
        <dbReference type="ARBA" id="ARBA00022967"/>
    </source>
</evidence>
<name>A0A1M7TTX3_9RHOB</name>
<dbReference type="InterPro" id="IPR008250">
    <property type="entry name" value="ATPase_P-typ_transduc_dom_A_sf"/>
</dbReference>
<dbReference type="Pfam" id="PF00689">
    <property type="entry name" value="Cation_ATPase_C"/>
    <property type="match status" value="1"/>
</dbReference>
<dbReference type="Gene3D" id="2.70.150.10">
    <property type="entry name" value="Calcium-transporting ATPase, cytoplasmic transduction domain A"/>
    <property type="match status" value="1"/>
</dbReference>
<evidence type="ECO:0000256" key="1">
    <source>
        <dbReference type="ARBA" id="ARBA00004651"/>
    </source>
</evidence>
<evidence type="ECO:0000256" key="3">
    <source>
        <dbReference type="ARBA" id="ARBA00022475"/>
    </source>
</evidence>
<dbReference type="InterPro" id="IPR023298">
    <property type="entry name" value="ATPase_P-typ_TM_dom_sf"/>
</dbReference>
<dbReference type="SUPFAM" id="SSF81653">
    <property type="entry name" value="Calcium ATPase, transduction domain A"/>
    <property type="match status" value="1"/>
</dbReference>
<evidence type="ECO:0000256" key="2">
    <source>
        <dbReference type="ARBA" id="ARBA00005675"/>
    </source>
</evidence>
<dbReference type="InterPro" id="IPR006068">
    <property type="entry name" value="ATPase_P-typ_cation-transptr_C"/>
</dbReference>
<sequence>MEDVQDPGAAGRAGPQGATPSNGAPRAPGGVPFHALSCEEALAALASSRQGLSQAEAAARLRRHGPNVLPERRRAGPVRRFLRQFNNLLIYVLLVAAAITAGLDHWIDTGVILAVVLVNALVGFMQEGRAEAAISALQRMLAPQATVLREGKRLRIPAAELVPGDVILVEAGDRAPADARLIEAVRLKAQEAILTGESVPVDKSTEPAAADAPLGERRSMLFSGTLVVAGQGRAVVAATGAATEIGRISGMLSNVEELTTPLLRKMDAFARWITALILLGAAILLVYGHFVRRHPFEELFLTVVGLSVAAIPEGLPAVLTITLAVGVRKMAERHAIVRRLPAIETLGALTVICTDKTGTLTRNEMMVAEAATSAERYEVTGEGYLPGGEIRPLGETNGEDAAIAALVEAAMACNDGALVDRPEGRTIAGDPMEAALLVLAERAGRLQERSGIARLALIPFDAAHRYMATLDRMPDGAVRLHAKGAPEAILALCDGEMAPDGRPRPLRAEFWQAETERMAAQGMRVIAIARREASADERPTPETLTGGLTLLGLAGLIDPPRAEAIAAVAECRQAGIRVKMITGDHPATASAIAAMIGIEAPERVLTGRDLDRLDDAMLIEEARLTNVFARTTPEHKLRLVIALQQAGEIVAMTGDGVNDAPALKRADAGIAMGVAGSDAAKEVADLVLTDDNFASIAAAVREGRTVFENIRKVISWTLPTNAGEAAVVVVALLAGLAAPLSALQILWVNLATAGTLGIALAFERTEPGIMRRPPRAADAPVLDRTLVWHVIFVSVLFVAGAYGMFNYAMGRGHSVELARTLCVNTLIVLEVFHLFFIRNFHLTSLTWEAVRGTKAVWIAVVVVVGAQMLFTYAPFMQAVFATRPVSLIDGAVVIGVGLAFFAVVEVEKQLRLRLSNGAGPAARRGRGYR</sequence>
<evidence type="ECO:0000259" key="14">
    <source>
        <dbReference type="SMART" id="SM00831"/>
    </source>
</evidence>
<dbReference type="Proteomes" id="UP000184066">
    <property type="component" value="Unassembled WGS sequence"/>
</dbReference>
<dbReference type="SMART" id="SM00831">
    <property type="entry name" value="Cation_ATPase_N"/>
    <property type="match status" value="1"/>
</dbReference>
<feature type="transmembrane region" description="Helical" evidence="13">
    <location>
        <begin position="887"/>
        <end position="906"/>
    </location>
</feature>
<feature type="transmembrane region" description="Helical" evidence="13">
    <location>
        <begin position="856"/>
        <end position="875"/>
    </location>
</feature>
<keyword evidence="10 13" id="KW-1133">Transmembrane helix</keyword>
<dbReference type="InterPro" id="IPR004014">
    <property type="entry name" value="ATPase_P-typ_cation-transptr_N"/>
</dbReference>
<dbReference type="NCBIfam" id="TIGR01494">
    <property type="entry name" value="ATPase_P-type"/>
    <property type="match status" value="2"/>
</dbReference>
<evidence type="ECO:0000256" key="6">
    <source>
        <dbReference type="ARBA" id="ARBA00022741"/>
    </source>
</evidence>
<feature type="transmembrane region" description="Helical" evidence="13">
    <location>
        <begin position="746"/>
        <end position="765"/>
    </location>
</feature>
<keyword evidence="6" id="KW-0547">Nucleotide-binding</keyword>
<keyword evidence="9" id="KW-1278">Translocase</keyword>
<feature type="transmembrane region" description="Helical" evidence="13">
    <location>
        <begin position="817"/>
        <end position="836"/>
    </location>
</feature>
<dbReference type="PANTHER" id="PTHR43294">
    <property type="entry name" value="SODIUM/POTASSIUM-TRANSPORTING ATPASE SUBUNIT ALPHA"/>
    <property type="match status" value="1"/>
</dbReference>
<dbReference type="EMBL" id="FRDL01000010">
    <property type="protein sequence ID" value="SHN74182.1"/>
    <property type="molecule type" value="Genomic_DNA"/>
</dbReference>
<dbReference type="GO" id="GO:0015662">
    <property type="term" value="F:P-type ion transporter activity"/>
    <property type="evidence" value="ECO:0007669"/>
    <property type="project" value="UniProtKB-ARBA"/>
</dbReference>
<dbReference type="InterPro" id="IPR059000">
    <property type="entry name" value="ATPase_P-type_domA"/>
</dbReference>
<dbReference type="GO" id="GO:0005524">
    <property type="term" value="F:ATP binding"/>
    <property type="evidence" value="ECO:0007669"/>
    <property type="project" value="UniProtKB-KW"/>
</dbReference>
<feature type="domain" description="Cation-transporting P-type ATPase N-terminal" evidence="14">
    <location>
        <begin position="32"/>
        <end position="105"/>
    </location>
</feature>
<keyword evidence="3" id="KW-1003">Cell membrane</keyword>
<evidence type="ECO:0000256" key="12">
    <source>
        <dbReference type="SAM" id="MobiDB-lite"/>
    </source>
</evidence>
<evidence type="ECO:0000256" key="8">
    <source>
        <dbReference type="ARBA" id="ARBA00022842"/>
    </source>
</evidence>
<keyword evidence="7" id="KW-0067">ATP-binding</keyword>
<organism evidence="15 16">
    <name type="scientific">Oceanicella actignis</name>
    <dbReference type="NCBI Taxonomy" id="1189325"/>
    <lineage>
        <taxon>Bacteria</taxon>
        <taxon>Pseudomonadati</taxon>
        <taxon>Pseudomonadota</taxon>
        <taxon>Alphaproteobacteria</taxon>
        <taxon>Rhodobacterales</taxon>
        <taxon>Paracoccaceae</taxon>
        <taxon>Oceanicella</taxon>
    </lineage>
</organism>
<dbReference type="RefSeq" id="WP_083581518.1">
    <property type="nucleotide sequence ID" value="NZ_FOHL01000001.1"/>
</dbReference>
<reference evidence="15 16" key="1">
    <citation type="submission" date="2016-12" db="EMBL/GenBank/DDBJ databases">
        <authorList>
            <person name="Song W.-J."/>
            <person name="Kurnit D.M."/>
        </authorList>
    </citation>
    <scope>NUCLEOTIDE SEQUENCE [LARGE SCALE GENOMIC DNA]</scope>
    <source>
        <strain evidence="15 16">CGMCC 1.10808</strain>
    </source>
</reference>
<evidence type="ECO:0000256" key="5">
    <source>
        <dbReference type="ARBA" id="ARBA00022692"/>
    </source>
</evidence>
<evidence type="ECO:0000256" key="4">
    <source>
        <dbReference type="ARBA" id="ARBA00022553"/>
    </source>
</evidence>
<keyword evidence="16" id="KW-1185">Reference proteome</keyword>
<keyword evidence="8" id="KW-0460">Magnesium</keyword>
<evidence type="ECO:0000313" key="15">
    <source>
        <dbReference type="EMBL" id="SHN74182.1"/>
    </source>
</evidence>
<keyword evidence="4" id="KW-0597">Phosphoprotein</keyword>
<dbReference type="InterPro" id="IPR044492">
    <property type="entry name" value="P_typ_ATPase_HD_dom"/>
</dbReference>
<feature type="transmembrane region" description="Helical" evidence="13">
    <location>
        <begin position="786"/>
        <end position="805"/>
    </location>
</feature>
<dbReference type="InterPro" id="IPR023299">
    <property type="entry name" value="ATPase_P-typ_cyto_dom_N"/>
</dbReference>
<dbReference type="GO" id="GO:0005886">
    <property type="term" value="C:plasma membrane"/>
    <property type="evidence" value="ECO:0007669"/>
    <property type="project" value="UniProtKB-SubCell"/>
</dbReference>
<comment type="similarity">
    <text evidence="2">Belongs to the cation transport ATPase (P-type) (TC 3.A.3) family. Type IIA subfamily.</text>
</comment>
<comment type="subcellular location">
    <subcellularLocation>
        <location evidence="1">Cell membrane</location>
        <topology evidence="1">Multi-pass membrane protein</topology>
    </subcellularLocation>
</comment>
<dbReference type="SFLD" id="SFLDS00003">
    <property type="entry name" value="Haloacid_Dehalogenase"/>
    <property type="match status" value="1"/>
</dbReference>
<evidence type="ECO:0000313" key="16">
    <source>
        <dbReference type="Proteomes" id="UP000184066"/>
    </source>
</evidence>
<evidence type="ECO:0000256" key="13">
    <source>
        <dbReference type="SAM" id="Phobius"/>
    </source>
</evidence>
<dbReference type="Gene3D" id="3.40.50.1000">
    <property type="entry name" value="HAD superfamily/HAD-like"/>
    <property type="match status" value="1"/>
</dbReference>
<feature type="transmembrane region" description="Helical" evidence="13">
    <location>
        <begin position="269"/>
        <end position="287"/>
    </location>
</feature>
<evidence type="ECO:0000256" key="7">
    <source>
        <dbReference type="ARBA" id="ARBA00022840"/>
    </source>
</evidence>
<dbReference type="InterPro" id="IPR018303">
    <property type="entry name" value="ATPase_P-typ_P_site"/>
</dbReference>
<feature type="transmembrane region" description="Helical" evidence="13">
    <location>
        <begin position="81"/>
        <end position="100"/>
    </location>
</feature>
<feature type="region of interest" description="Disordered" evidence="12">
    <location>
        <begin position="1"/>
        <end position="30"/>
    </location>
</feature>
<dbReference type="FunFam" id="2.70.150.10:FF:000160">
    <property type="entry name" value="Sarcoplasmic/endoplasmic reticulum calcium ATPase 1"/>
    <property type="match status" value="1"/>
</dbReference>
<keyword evidence="5 13" id="KW-0812">Transmembrane</keyword>
<dbReference type="Gene3D" id="3.40.1110.10">
    <property type="entry name" value="Calcium-transporting ATPase, cytoplasmic domain N"/>
    <property type="match status" value="1"/>
</dbReference>
<gene>
    <name evidence="15" type="ORF">SAMN05216200_11014</name>
</gene>
<dbReference type="InterPro" id="IPR036412">
    <property type="entry name" value="HAD-like_sf"/>
</dbReference>
<dbReference type="SFLD" id="SFLDF00027">
    <property type="entry name" value="p-type_atpase"/>
    <property type="match status" value="1"/>
</dbReference>
<dbReference type="GO" id="GO:0016887">
    <property type="term" value="F:ATP hydrolysis activity"/>
    <property type="evidence" value="ECO:0007669"/>
    <property type="project" value="InterPro"/>
</dbReference>
<dbReference type="AlphaFoldDB" id="A0A1M7TTX3"/>
<proteinExistence type="inferred from homology"/>
<protein>
    <submittedName>
        <fullName evidence="15">ATPase, P-type (Transporting), HAD superfamily, subfamily IC</fullName>
    </submittedName>
</protein>
<feature type="transmembrane region" description="Helical" evidence="13">
    <location>
        <begin position="299"/>
        <end position="325"/>
    </location>
</feature>
<dbReference type="PANTHER" id="PTHR43294:SF21">
    <property type="entry name" value="CATION TRANSPORTING ATPASE"/>
    <property type="match status" value="1"/>
</dbReference>
<dbReference type="Gene3D" id="1.20.1110.10">
    <property type="entry name" value="Calcium-transporting ATPase, transmembrane domain"/>
    <property type="match status" value="1"/>
</dbReference>
<dbReference type="SFLD" id="SFLDG00002">
    <property type="entry name" value="C1.7:_P-type_atpase_like"/>
    <property type="match status" value="1"/>
</dbReference>
<evidence type="ECO:0000256" key="10">
    <source>
        <dbReference type="ARBA" id="ARBA00022989"/>
    </source>
</evidence>
<dbReference type="PRINTS" id="PR00120">
    <property type="entry name" value="HATPASE"/>
</dbReference>
<dbReference type="Pfam" id="PF00122">
    <property type="entry name" value="E1-E2_ATPase"/>
    <property type="match status" value="1"/>
</dbReference>
<dbReference type="SUPFAM" id="SSF56784">
    <property type="entry name" value="HAD-like"/>
    <property type="match status" value="1"/>
</dbReference>
<dbReference type="STRING" id="1189325.SAMN04488119_101434"/>
<dbReference type="Pfam" id="PF08282">
    <property type="entry name" value="Hydrolase_3"/>
    <property type="match status" value="1"/>
</dbReference>
<dbReference type="PRINTS" id="PR00119">
    <property type="entry name" value="CATATPASE"/>
</dbReference>
<dbReference type="SUPFAM" id="SSF81665">
    <property type="entry name" value="Calcium ATPase, transmembrane domain M"/>
    <property type="match status" value="1"/>
</dbReference>
<feature type="transmembrane region" description="Helical" evidence="13">
    <location>
        <begin position="106"/>
        <end position="125"/>
    </location>
</feature>
<dbReference type="InterPro" id="IPR050510">
    <property type="entry name" value="Cation_transp_ATPase_P-type"/>
</dbReference>
<dbReference type="PROSITE" id="PS00154">
    <property type="entry name" value="ATPASE_E1_E2"/>
    <property type="match status" value="1"/>
</dbReference>
<dbReference type="Pfam" id="PF13246">
    <property type="entry name" value="Cation_ATPase"/>
    <property type="match status" value="1"/>
</dbReference>
<feature type="transmembrane region" description="Helical" evidence="13">
    <location>
        <begin position="721"/>
        <end position="740"/>
    </location>
</feature>
<feature type="compositionally biased region" description="Low complexity" evidence="12">
    <location>
        <begin position="7"/>
        <end position="20"/>
    </location>
</feature>
<dbReference type="Pfam" id="PF00690">
    <property type="entry name" value="Cation_ATPase_N"/>
    <property type="match status" value="1"/>
</dbReference>
<evidence type="ECO:0000256" key="11">
    <source>
        <dbReference type="ARBA" id="ARBA00023136"/>
    </source>
</evidence>